<dbReference type="RefSeq" id="WP_079992877.1">
    <property type="nucleotide sequence ID" value="NZ_LN879502.1"/>
</dbReference>
<dbReference type="InterPro" id="IPR010679">
    <property type="entry name" value="DUF1254"/>
</dbReference>
<dbReference type="Gene3D" id="1.10.3360.10">
    <property type="entry name" value="VPA0735-like domain"/>
    <property type="match status" value="1"/>
</dbReference>
<reference evidence="5" key="1">
    <citation type="submission" date="2015-09" db="EMBL/GenBank/DDBJ databases">
        <authorList>
            <person name="Bertelli C."/>
        </authorList>
    </citation>
    <scope>NUCLEOTIDE SEQUENCE [LARGE SCALE GENOMIC DNA]</scope>
    <source>
        <strain evidence="5">KNic</strain>
    </source>
</reference>
<dbReference type="PANTHER" id="PTHR36509:SF2">
    <property type="entry name" value="BLL3101 PROTEIN"/>
    <property type="match status" value="1"/>
</dbReference>
<keyword evidence="5" id="KW-1185">Reference proteome</keyword>
<name>A0A0U5JH26_9BACT</name>
<feature type="signal peptide" evidence="1">
    <location>
        <begin position="1"/>
        <end position="20"/>
    </location>
</feature>
<dbReference type="KEGG" id="pnl:PNK_1644"/>
<keyword evidence="1" id="KW-0732">Signal</keyword>
<dbReference type="PANTHER" id="PTHR36509">
    <property type="entry name" value="BLL3101 PROTEIN"/>
    <property type="match status" value="1"/>
</dbReference>
<dbReference type="Gene3D" id="2.60.40.1610">
    <property type="entry name" value="Domain of unknown function DUF1254"/>
    <property type="match status" value="1"/>
</dbReference>
<dbReference type="Pfam" id="PF06863">
    <property type="entry name" value="DUF1254"/>
    <property type="match status" value="1"/>
</dbReference>
<feature type="chain" id="PRO_5006860478" evidence="1">
    <location>
        <begin position="21"/>
        <end position="467"/>
    </location>
</feature>
<evidence type="ECO:0000259" key="3">
    <source>
        <dbReference type="Pfam" id="PF06863"/>
    </source>
</evidence>
<gene>
    <name evidence="4" type="ORF">PNK_1644</name>
</gene>
<dbReference type="PATRIC" id="fig|389348.3.peg.1844"/>
<feature type="domain" description="DUF1214" evidence="2">
    <location>
        <begin position="344"/>
        <end position="451"/>
    </location>
</feature>
<evidence type="ECO:0000313" key="4">
    <source>
        <dbReference type="EMBL" id="CUI17253.1"/>
    </source>
</evidence>
<dbReference type="InterPro" id="IPR037050">
    <property type="entry name" value="DUF1254_sf"/>
</dbReference>
<dbReference type="Pfam" id="PF06742">
    <property type="entry name" value="DUF1214"/>
    <property type="match status" value="1"/>
</dbReference>
<protein>
    <submittedName>
        <fullName evidence="4">Conserved putative secreted protein</fullName>
    </submittedName>
</protein>
<dbReference type="Proteomes" id="UP000069902">
    <property type="component" value="Chromosome cPNK"/>
</dbReference>
<proteinExistence type="predicted"/>
<dbReference type="Gene3D" id="2.60.120.600">
    <property type="entry name" value="Domain of unknown function DUF1214, C-terminal domain"/>
    <property type="match status" value="1"/>
</dbReference>
<feature type="domain" description="DUF1254" evidence="3">
    <location>
        <begin position="72"/>
        <end position="199"/>
    </location>
</feature>
<sequence>MKCAFLTVAALIGFILPLSAVPSAHDQPVSDKEIVVEEAYIYGFPLVVMDITKDVMTATSKVAESQGPINLLFSLKTFPDPSFKDVVSPNADTLYTQAWLDVSKEPVILSTPDMGKRYYLFPMLDLWTNVFFSPGTRTTGNGKNNFAITGPDWKGTLPSGVQQVKAPTNSIWIIGRIQTDGPSDYAAVNKLQEQFKLTPLSVWGTNDVPPRIAGARDVDVSTPPIQQTLKMDGVAFFTRLAQLLKETPIPSADKEYVKKFSMIGLEPGKEFDVEKLSNEEIKELNRSARIAQAKVKEEWEKHSFASNENGWGVILKNIGLYGTNYLLRASVAYGGLGANVPQDAVYPATNVDDSGKPLTGQSLYVIHFNRGELPPVGAFWSITMYDDQQFFVANPINRYAIGDRSDLQFNADGSLDIFIQNKSPGKQRESNWLPAPSGPFNLIMRLYAPKEAVLNGSWKPPRVQRVQ</sequence>
<dbReference type="SUPFAM" id="SSF160935">
    <property type="entry name" value="VPA0735-like"/>
    <property type="match status" value="1"/>
</dbReference>
<dbReference type="EMBL" id="LN879502">
    <property type="protein sequence ID" value="CUI17253.1"/>
    <property type="molecule type" value="Genomic_DNA"/>
</dbReference>
<dbReference type="AlphaFoldDB" id="A0A0U5JH26"/>
<evidence type="ECO:0000313" key="5">
    <source>
        <dbReference type="Proteomes" id="UP000069902"/>
    </source>
</evidence>
<evidence type="ECO:0000256" key="1">
    <source>
        <dbReference type="SAM" id="SignalP"/>
    </source>
</evidence>
<dbReference type="STRING" id="389348.PNK_1644"/>
<evidence type="ECO:0000259" key="2">
    <source>
        <dbReference type="Pfam" id="PF06742"/>
    </source>
</evidence>
<accession>A0A0U5JH26</accession>
<dbReference type="InterPro" id="IPR010621">
    <property type="entry name" value="DUF1214"/>
</dbReference>
<dbReference type="InterPro" id="IPR037049">
    <property type="entry name" value="DUF1214_C_sf"/>
</dbReference>
<dbReference type="InParanoid" id="A0A0U5JH26"/>
<organism evidence="4 5">
    <name type="scientific">Candidatus Protochlamydia naegleriophila</name>
    <dbReference type="NCBI Taxonomy" id="389348"/>
    <lineage>
        <taxon>Bacteria</taxon>
        <taxon>Pseudomonadati</taxon>
        <taxon>Chlamydiota</taxon>
        <taxon>Chlamydiia</taxon>
        <taxon>Parachlamydiales</taxon>
        <taxon>Parachlamydiaceae</taxon>
        <taxon>Candidatus Protochlamydia</taxon>
    </lineage>
</organism>